<dbReference type="AlphaFoldDB" id="A0A6J8EPR1"/>
<accession>A0A6J8EPR1</accession>
<organism evidence="2 3">
    <name type="scientific">Mytilus coruscus</name>
    <name type="common">Sea mussel</name>
    <dbReference type="NCBI Taxonomy" id="42192"/>
    <lineage>
        <taxon>Eukaryota</taxon>
        <taxon>Metazoa</taxon>
        <taxon>Spiralia</taxon>
        <taxon>Lophotrochozoa</taxon>
        <taxon>Mollusca</taxon>
        <taxon>Bivalvia</taxon>
        <taxon>Autobranchia</taxon>
        <taxon>Pteriomorphia</taxon>
        <taxon>Mytilida</taxon>
        <taxon>Mytiloidea</taxon>
        <taxon>Mytilidae</taxon>
        <taxon>Mytilinae</taxon>
        <taxon>Mytilus</taxon>
    </lineage>
</organism>
<evidence type="ECO:0000256" key="1">
    <source>
        <dbReference type="SAM" id="Phobius"/>
    </source>
</evidence>
<feature type="transmembrane region" description="Helical" evidence="1">
    <location>
        <begin position="60"/>
        <end position="77"/>
    </location>
</feature>
<feature type="transmembrane region" description="Helical" evidence="1">
    <location>
        <begin position="83"/>
        <end position="104"/>
    </location>
</feature>
<keyword evidence="1" id="KW-0472">Membrane</keyword>
<evidence type="ECO:0000313" key="3">
    <source>
        <dbReference type="Proteomes" id="UP000507470"/>
    </source>
</evidence>
<sequence length="165" mass="18782">MWTRSGPIIDNTKGRMSNLLYNMSPKRRYFVRVFSRNEIGESNKTAVTPVMTLEPTINIYRVKAVFVVLLIVIAVVLSKDVFVVALLVLAVTLAIYGLITFFFLRRKVEPVDNQLYLSSDDPDLATVHNLRTQSVMNTSLPSNAHDNQTYQIQLHNEDGGKLYFE</sequence>
<evidence type="ECO:0008006" key="4">
    <source>
        <dbReference type="Google" id="ProtNLM"/>
    </source>
</evidence>
<protein>
    <recommendedName>
        <fullName evidence="4">Fibronectin type-III domain-containing protein</fullName>
    </recommendedName>
</protein>
<dbReference type="Proteomes" id="UP000507470">
    <property type="component" value="Unassembled WGS sequence"/>
</dbReference>
<keyword evidence="1" id="KW-0812">Transmembrane</keyword>
<evidence type="ECO:0000313" key="2">
    <source>
        <dbReference type="EMBL" id="CAC5421856.1"/>
    </source>
</evidence>
<name>A0A6J8EPR1_MYTCO</name>
<keyword evidence="1" id="KW-1133">Transmembrane helix</keyword>
<keyword evidence="3" id="KW-1185">Reference proteome</keyword>
<proteinExistence type="predicted"/>
<gene>
    <name evidence="2" type="ORF">MCOR_53941</name>
</gene>
<reference evidence="2 3" key="1">
    <citation type="submission" date="2020-06" db="EMBL/GenBank/DDBJ databases">
        <authorList>
            <person name="Li R."/>
            <person name="Bekaert M."/>
        </authorList>
    </citation>
    <scope>NUCLEOTIDE SEQUENCE [LARGE SCALE GENOMIC DNA]</scope>
    <source>
        <strain evidence="3">wild</strain>
    </source>
</reference>
<dbReference type="EMBL" id="CACVKT020009410">
    <property type="protein sequence ID" value="CAC5421856.1"/>
    <property type="molecule type" value="Genomic_DNA"/>
</dbReference>